<dbReference type="NCBIfam" id="TIGR00631">
    <property type="entry name" value="uvrb"/>
    <property type="match status" value="1"/>
</dbReference>
<dbReference type="InterPro" id="IPR001650">
    <property type="entry name" value="Helicase_C-like"/>
</dbReference>
<evidence type="ECO:0000256" key="14">
    <source>
        <dbReference type="SAM" id="Coils"/>
    </source>
</evidence>
<evidence type="ECO:0000256" key="9">
    <source>
        <dbReference type="ARBA" id="ARBA00023204"/>
    </source>
</evidence>
<dbReference type="CDD" id="cd18790">
    <property type="entry name" value="SF2_C_UvrB"/>
    <property type="match status" value="1"/>
</dbReference>
<keyword evidence="19" id="KW-1185">Reference proteome</keyword>
<dbReference type="InterPro" id="IPR006935">
    <property type="entry name" value="Helicase/UvrB_N"/>
</dbReference>
<dbReference type="GO" id="GO:0016887">
    <property type="term" value="F:ATP hydrolysis activity"/>
    <property type="evidence" value="ECO:0007669"/>
    <property type="project" value="InterPro"/>
</dbReference>
<dbReference type="SUPFAM" id="SSF46600">
    <property type="entry name" value="C-terminal UvrC-binding domain of UvrB"/>
    <property type="match status" value="1"/>
</dbReference>
<dbReference type="PROSITE" id="PS51192">
    <property type="entry name" value="HELICASE_ATP_BIND_1"/>
    <property type="match status" value="1"/>
</dbReference>
<feature type="coiled-coil region" evidence="14">
    <location>
        <begin position="252"/>
        <end position="283"/>
    </location>
</feature>
<keyword evidence="8 12" id="KW-0267">Excision nuclease</keyword>
<comment type="function">
    <text evidence="12">The UvrABC repair system catalyzes the recognition and processing of DNA lesions. A damage recognition complex composed of 2 UvrA and 2 UvrB subunits scans DNA for abnormalities. Upon binding of the UvrA(2)B(2) complex to a putative damaged site, the DNA wraps around one UvrB monomer. DNA wrap is dependent on ATP binding by UvrB and probably causes local melting of the DNA helix, facilitating insertion of UvrB beta-hairpin between the DNA strands. Then UvrB probes one DNA strand for the presence of a lesion. If a lesion is found the UvrA subunits dissociate and the UvrB-DNA preincision complex is formed. This complex is subsequently bound by UvrC and the second UvrB is released. If no lesion is found, the DNA wraps around the other UvrB subunit that will check the other stand for damage.</text>
</comment>
<organism evidence="18 19">
    <name type="scientific">Ureibacillus chungkukjangi</name>
    <dbReference type="NCBI Taxonomy" id="1202712"/>
    <lineage>
        <taxon>Bacteria</taxon>
        <taxon>Bacillati</taxon>
        <taxon>Bacillota</taxon>
        <taxon>Bacilli</taxon>
        <taxon>Bacillales</taxon>
        <taxon>Caryophanaceae</taxon>
        <taxon>Ureibacillus</taxon>
    </lineage>
</organism>
<evidence type="ECO:0000259" key="16">
    <source>
        <dbReference type="PROSITE" id="PS51192"/>
    </source>
</evidence>
<comment type="domain">
    <text evidence="12">The beta-hairpin motif is involved in DNA binding.</text>
</comment>
<dbReference type="HAMAP" id="MF_00204">
    <property type="entry name" value="UvrB"/>
    <property type="match status" value="1"/>
</dbReference>
<dbReference type="GO" id="GO:0009381">
    <property type="term" value="F:excinuclease ABC activity"/>
    <property type="evidence" value="ECO:0007669"/>
    <property type="project" value="UniProtKB-UniRule"/>
</dbReference>
<dbReference type="InterPro" id="IPR041471">
    <property type="entry name" value="UvrB_inter"/>
</dbReference>
<evidence type="ECO:0000256" key="4">
    <source>
        <dbReference type="ARBA" id="ARBA00022741"/>
    </source>
</evidence>
<keyword evidence="14" id="KW-0175">Coiled coil</keyword>
<evidence type="ECO:0000256" key="5">
    <source>
        <dbReference type="ARBA" id="ARBA00022763"/>
    </source>
</evidence>
<dbReference type="GO" id="GO:0005737">
    <property type="term" value="C:cytoplasm"/>
    <property type="evidence" value="ECO:0007669"/>
    <property type="project" value="UniProtKB-SubCell"/>
</dbReference>
<keyword evidence="7 12" id="KW-0067">ATP-binding</keyword>
<dbReference type="GO" id="GO:0009432">
    <property type="term" value="P:SOS response"/>
    <property type="evidence" value="ECO:0007669"/>
    <property type="project" value="UniProtKB-UniRule"/>
</dbReference>
<dbReference type="PROSITE" id="PS50151">
    <property type="entry name" value="UVR"/>
    <property type="match status" value="1"/>
</dbReference>
<feature type="short sequence motif" description="Beta-hairpin" evidence="12">
    <location>
        <begin position="91"/>
        <end position="114"/>
    </location>
</feature>
<sequence length="659" mass="75653">MATFDLQSVYHPSGDQPNAIQELVKGIQEGKKHQTLLGATGTGKTFTVSNVIQEVKKPTLVIAHNKTLAGQLYSEFKQFFPNNAVEYFVSYYDYFQPEAYVPQTDTYIEKDSSINDEIDKLRHSATSALFERDDVIIIASVSCIYGLGNPEEYREMVVSIRTGMEIERNQLLRKLVDIQYERNDVNFTRGTFRVRGDVVEIFPASRDEKCLRVEFFGDEIDRIREVDALTGEILGDRDHVAIFPASHFVTREEKMVKAIENIEVELEQQLEKFRSEDKLLEAQRLEQRTNYDLEMMREMGFCSGIENYSRHLTLRDAGATPYTLLDYFPKDFLLVVDESHVTLPQIRGMFNGDQARKGVLVDHGFRLPSALDNRPLRFEEFEKHISQAIYVSATPGPYEIEHTPEMVEQIIRPTGLLDPTIDVRPIEGQIDDLIDEINERIRKQERVLITTLTKKMSEDLTAYLKELGMKVEYLHSEIKTLERIEILRELRKGTYDVLVGINLLREGLDIPEVSLVAILDADKEGFLRSERSLIQTIGRAARNSNGHVIMYADNITDSMRKALDETKRRRSIQEDYNKKHGITPMTIQKKIPELIRATQAAEAEETYMTKVTKGKKMTKSEIEKLVASLELEMKEAAKALDFERAAELRDTIFELKVEG</sequence>
<evidence type="ECO:0000256" key="7">
    <source>
        <dbReference type="ARBA" id="ARBA00022840"/>
    </source>
</evidence>
<comment type="caution">
    <text evidence="18">The sequence shown here is derived from an EMBL/GenBank/DDBJ whole genome shotgun (WGS) entry which is preliminary data.</text>
</comment>
<evidence type="ECO:0000256" key="1">
    <source>
        <dbReference type="ARBA" id="ARBA00004496"/>
    </source>
</evidence>
<evidence type="ECO:0000256" key="8">
    <source>
        <dbReference type="ARBA" id="ARBA00022881"/>
    </source>
</evidence>
<dbReference type="InterPro" id="IPR014001">
    <property type="entry name" value="Helicase_ATP-bd"/>
</dbReference>
<proteinExistence type="inferred from homology"/>
<evidence type="ECO:0000256" key="6">
    <source>
        <dbReference type="ARBA" id="ARBA00022769"/>
    </source>
</evidence>
<dbReference type="GO" id="GO:0005524">
    <property type="term" value="F:ATP binding"/>
    <property type="evidence" value="ECO:0007669"/>
    <property type="project" value="UniProtKB-UniRule"/>
</dbReference>
<comment type="similarity">
    <text evidence="2 12 13">Belongs to the UvrB family.</text>
</comment>
<dbReference type="EMBL" id="QJTJ01000004">
    <property type="protein sequence ID" value="PYF07655.1"/>
    <property type="molecule type" value="Genomic_DNA"/>
</dbReference>
<keyword evidence="4 12" id="KW-0547">Nucleotide-binding</keyword>
<dbReference type="CDD" id="cd17916">
    <property type="entry name" value="DEXHc_UvrB"/>
    <property type="match status" value="1"/>
</dbReference>
<evidence type="ECO:0000256" key="12">
    <source>
        <dbReference type="HAMAP-Rule" id="MF_00204"/>
    </source>
</evidence>
<dbReference type="InterPro" id="IPR027417">
    <property type="entry name" value="P-loop_NTPase"/>
</dbReference>
<dbReference type="SMART" id="SM00490">
    <property type="entry name" value="HELICc"/>
    <property type="match status" value="1"/>
</dbReference>
<dbReference type="OrthoDB" id="9806651at2"/>
<dbReference type="NCBIfam" id="NF003673">
    <property type="entry name" value="PRK05298.1"/>
    <property type="match status" value="1"/>
</dbReference>
<dbReference type="Gene3D" id="3.40.50.300">
    <property type="entry name" value="P-loop containing nucleotide triphosphate hydrolases"/>
    <property type="match status" value="3"/>
</dbReference>
<dbReference type="InterPro" id="IPR024759">
    <property type="entry name" value="UvrB_YAD/RRR_dom"/>
</dbReference>
<dbReference type="PANTHER" id="PTHR24029:SF0">
    <property type="entry name" value="UVRABC SYSTEM PROTEIN B"/>
    <property type="match status" value="1"/>
</dbReference>
<keyword evidence="3 12" id="KW-0963">Cytoplasm</keyword>
<feature type="domain" description="UVR" evidence="15">
    <location>
        <begin position="623"/>
        <end position="658"/>
    </location>
</feature>
<dbReference type="InterPro" id="IPR001943">
    <property type="entry name" value="UVR_dom"/>
</dbReference>
<evidence type="ECO:0000256" key="11">
    <source>
        <dbReference type="ARBA" id="ARBA00029504"/>
    </source>
</evidence>
<dbReference type="GO" id="GO:0009380">
    <property type="term" value="C:excinuclease repair complex"/>
    <property type="evidence" value="ECO:0007669"/>
    <property type="project" value="InterPro"/>
</dbReference>
<comment type="subunit">
    <text evidence="10 12 13">Forms a heterotetramer with UvrA during the search for lesions. Interacts with UvrC in an incision complex.</text>
</comment>
<evidence type="ECO:0000256" key="13">
    <source>
        <dbReference type="RuleBase" id="RU003587"/>
    </source>
</evidence>
<dbReference type="PANTHER" id="PTHR24029">
    <property type="entry name" value="UVRABC SYSTEM PROTEIN B"/>
    <property type="match status" value="1"/>
</dbReference>
<feature type="binding site" evidence="12">
    <location>
        <begin position="38"/>
        <end position="45"/>
    </location>
    <ligand>
        <name>ATP</name>
        <dbReference type="ChEBI" id="CHEBI:30616"/>
    </ligand>
</feature>
<dbReference type="Pfam" id="PF02151">
    <property type="entry name" value="UVR"/>
    <property type="match status" value="1"/>
</dbReference>
<reference evidence="18 19" key="1">
    <citation type="submission" date="2018-06" db="EMBL/GenBank/DDBJ databases">
        <title>Genomic Encyclopedia of Archaeal and Bacterial Type Strains, Phase II (KMG-II): from individual species to whole genera.</title>
        <authorList>
            <person name="Goeker M."/>
        </authorList>
    </citation>
    <scope>NUCLEOTIDE SEQUENCE [LARGE SCALE GENOMIC DNA]</scope>
    <source>
        <strain evidence="18 19">KACC 16626</strain>
    </source>
</reference>
<feature type="domain" description="Helicase C-terminal" evidence="17">
    <location>
        <begin position="429"/>
        <end position="591"/>
    </location>
</feature>
<evidence type="ECO:0000313" key="18">
    <source>
        <dbReference type="EMBL" id="PYF07655.1"/>
    </source>
</evidence>
<evidence type="ECO:0000313" key="19">
    <source>
        <dbReference type="Proteomes" id="UP000247416"/>
    </source>
</evidence>
<dbReference type="Pfam" id="PF17757">
    <property type="entry name" value="UvrB_inter"/>
    <property type="match status" value="1"/>
</dbReference>
<keyword evidence="9 12" id="KW-0234">DNA repair</keyword>
<evidence type="ECO:0000256" key="2">
    <source>
        <dbReference type="ARBA" id="ARBA00008533"/>
    </source>
</evidence>
<dbReference type="AlphaFoldDB" id="A0A318TZS9"/>
<dbReference type="SMART" id="SM00487">
    <property type="entry name" value="DEXDc"/>
    <property type="match status" value="1"/>
</dbReference>
<feature type="domain" description="Helicase ATP-binding" evidence="16">
    <location>
        <begin position="25"/>
        <end position="159"/>
    </location>
</feature>
<dbReference type="PROSITE" id="PS51194">
    <property type="entry name" value="HELICASE_CTER"/>
    <property type="match status" value="1"/>
</dbReference>
<dbReference type="GO" id="GO:0006289">
    <property type="term" value="P:nucleotide-excision repair"/>
    <property type="evidence" value="ECO:0007669"/>
    <property type="project" value="UniProtKB-UniRule"/>
</dbReference>
<dbReference type="Pfam" id="PF12344">
    <property type="entry name" value="UvrB"/>
    <property type="match status" value="1"/>
</dbReference>
<evidence type="ECO:0000259" key="15">
    <source>
        <dbReference type="PROSITE" id="PS50151"/>
    </source>
</evidence>
<dbReference type="GO" id="GO:0003677">
    <property type="term" value="F:DNA binding"/>
    <property type="evidence" value="ECO:0007669"/>
    <property type="project" value="UniProtKB-UniRule"/>
</dbReference>
<evidence type="ECO:0000256" key="3">
    <source>
        <dbReference type="ARBA" id="ARBA00022490"/>
    </source>
</evidence>
<gene>
    <name evidence="12" type="primary">uvrB</name>
    <name evidence="18" type="ORF">BJ095_104163</name>
</gene>
<comment type="subcellular location">
    <subcellularLocation>
        <location evidence="1 12 13">Cytoplasm</location>
    </subcellularLocation>
</comment>
<name>A0A318TZS9_9BACL</name>
<accession>A0A318TZS9</accession>
<keyword evidence="5 12" id="KW-0227">DNA damage</keyword>
<dbReference type="Proteomes" id="UP000247416">
    <property type="component" value="Unassembled WGS sequence"/>
</dbReference>
<feature type="coiled-coil region" evidence="14">
    <location>
        <begin position="619"/>
        <end position="646"/>
    </location>
</feature>
<dbReference type="Pfam" id="PF00271">
    <property type="entry name" value="Helicase_C"/>
    <property type="match status" value="1"/>
</dbReference>
<dbReference type="Pfam" id="PF04851">
    <property type="entry name" value="ResIII"/>
    <property type="match status" value="1"/>
</dbReference>
<dbReference type="Gene3D" id="4.10.860.10">
    <property type="entry name" value="UVR domain"/>
    <property type="match status" value="1"/>
</dbReference>
<dbReference type="InterPro" id="IPR004807">
    <property type="entry name" value="UvrB"/>
</dbReference>
<keyword evidence="12 13" id="KW-0742">SOS response</keyword>
<dbReference type="InterPro" id="IPR036876">
    <property type="entry name" value="UVR_dom_sf"/>
</dbReference>
<evidence type="ECO:0000256" key="10">
    <source>
        <dbReference type="ARBA" id="ARBA00026033"/>
    </source>
</evidence>
<evidence type="ECO:0000259" key="17">
    <source>
        <dbReference type="PROSITE" id="PS51194"/>
    </source>
</evidence>
<dbReference type="SUPFAM" id="SSF52540">
    <property type="entry name" value="P-loop containing nucleoside triphosphate hydrolases"/>
    <property type="match status" value="2"/>
</dbReference>
<dbReference type="RefSeq" id="WP_107932707.1">
    <property type="nucleotide sequence ID" value="NZ_PYWJ01000003.1"/>
</dbReference>
<keyword evidence="6 12" id="KW-0228">DNA excision</keyword>
<protein>
    <recommendedName>
        <fullName evidence="11 12">UvrABC system protein B</fullName>
        <shortName evidence="12">Protein UvrB</shortName>
    </recommendedName>
    <alternativeName>
        <fullName evidence="12">Excinuclease ABC subunit B</fullName>
    </alternativeName>
</protein>